<keyword evidence="3" id="KW-1185">Reference proteome</keyword>
<protein>
    <submittedName>
        <fullName evidence="2">Uncharacterized protein</fullName>
    </submittedName>
</protein>
<proteinExistence type="predicted"/>
<name>A0A9X2VQJ0_9PSEU</name>
<dbReference type="RefSeq" id="WP_259626479.1">
    <property type="nucleotide sequence ID" value="NZ_JANYMP010000016.1"/>
</dbReference>
<evidence type="ECO:0000313" key="2">
    <source>
        <dbReference type="EMBL" id="MCS7480985.1"/>
    </source>
</evidence>
<comment type="caution">
    <text evidence="2">The sequence shown here is derived from an EMBL/GenBank/DDBJ whole genome shotgun (WGS) entry which is preliminary data.</text>
</comment>
<gene>
    <name evidence="2" type="ORF">NZH93_29365</name>
</gene>
<feature type="region of interest" description="Disordered" evidence="1">
    <location>
        <begin position="33"/>
        <end position="53"/>
    </location>
</feature>
<organism evidence="2 3">
    <name type="scientific">Umezawaea endophytica</name>
    <dbReference type="NCBI Taxonomy" id="1654476"/>
    <lineage>
        <taxon>Bacteria</taxon>
        <taxon>Bacillati</taxon>
        <taxon>Actinomycetota</taxon>
        <taxon>Actinomycetes</taxon>
        <taxon>Pseudonocardiales</taxon>
        <taxon>Pseudonocardiaceae</taxon>
        <taxon>Umezawaea</taxon>
    </lineage>
</organism>
<sequence>MTAPCSGDGIAGLAEVPDVLAWSRPADGRAAWDSLAFPRGATSGPGPADGGEP</sequence>
<evidence type="ECO:0000313" key="3">
    <source>
        <dbReference type="Proteomes" id="UP001141259"/>
    </source>
</evidence>
<evidence type="ECO:0000256" key="1">
    <source>
        <dbReference type="SAM" id="MobiDB-lite"/>
    </source>
</evidence>
<accession>A0A9X2VQJ0</accession>
<reference evidence="2" key="1">
    <citation type="submission" date="2022-08" db="EMBL/GenBank/DDBJ databases">
        <authorList>
            <person name="Tistechok S."/>
            <person name="Samborskyy M."/>
            <person name="Roman I."/>
        </authorList>
    </citation>
    <scope>NUCLEOTIDE SEQUENCE</scope>
    <source>
        <strain evidence="2">DSM 103496</strain>
    </source>
</reference>
<dbReference type="AlphaFoldDB" id="A0A9X2VQJ0"/>
<dbReference type="Proteomes" id="UP001141259">
    <property type="component" value="Unassembled WGS sequence"/>
</dbReference>
<dbReference type="EMBL" id="JANYMP010000016">
    <property type="protein sequence ID" value="MCS7480985.1"/>
    <property type="molecule type" value="Genomic_DNA"/>
</dbReference>